<keyword evidence="1" id="KW-0560">Oxidoreductase</keyword>
<dbReference type="InterPro" id="IPR036291">
    <property type="entry name" value="NAD(P)-bd_dom_sf"/>
</dbReference>
<evidence type="ECO:0000313" key="4">
    <source>
        <dbReference type="Proteomes" id="UP000002968"/>
    </source>
</evidence>
<dbReference type="NCBIfam" id="NF004846">
    <property type="entry name" value="PRK06197.1"/>
    <property type="match status" value="1"/>
</dbReference>
<dbReference type="InterPro" id="IPR002347">
    <property type="entry name" value="SDR_fam"/>
</dbReference>
<dbReference type="Gene3D" id="3.40.50.720">
    <property type="entry name" value="NAD(P)-binding Rossmann-like Domain"/>
    <property type="match status" value="1"/>
</dbReference>
<dbReference type="PANTHER" id="PTHR43157:SF31">
    <property type="entry name" value="PHOSPHATIDYLINOSITOL-GLYCAN BIOSYNTHESIS CLASS F PROTEIN"/>
    <property type="match status" value="1"/>
</dbReference>
<evidence type="ECO:0000313" key="3">
    <source>
        <dbReference type="EMBL" id="EFL37322.1"/>
    </source>
</evidence>
<dbReference type="Pfam" id="PF00106">
    <property type="entry name" value="adh_short"/>
    <property type="match status" value="1"/>
</dbReference>
<dbReference type="HOGENOM" id="CLU_010194_44_2_11"/>
<dbReference type="eggNOG" id="COG1028">
    <property type="taxonomic scope" value="Bacteria"/>
</dbReference>
<dbReference type="PRINTS" id="PR00081">
    <property type="entry name" value="GDHRDH"/>
</dbReference>
<organism evidence="3 4">
    <name type="scientific">Streptomyces griseoflavus Tu4000</name>
    <dbReference type="NCBI Taxonomy" id="467200"/>
    <lineage>
        <taxon>Bacteria</taxon>
        <taxon>Bacillati</taxon>
        <taxon>Actinomycetota</taxon>
        <taxon>Actinomycetes</taxon>
        <taxon>Kitasatosporales</taxon>
        <taxon>Streptomycetaceae</taxon>
        <taxon>Streptomyces</taxon>
    </lineage>
</organism>
<accession>D9XKG0</accession>
<dbReference type="RefSeq" id="WP_004921084.1">
    <property type="nucleotide sequence ID" value="NZ_GG657758.1"/>
</dbReference>
<dbReference type="PANTHER" id="PTHR43157">
    <property type="entry name" value="PHOSPHATIDYLINOSITOL-GLYCAN BIOSYNTHESIS CLASS F PROTEIN-RELATED"/>
    <property type="match status" value="1"/>
</dbReference>
<protein>
    <submittedName>
        <fullName evidence="3">Oxidoreductase</fullName>
    </submittedName>
</protein>
<evidence type="ECO:0000256" key="2">
    <source>
        <dbReference type="SAM" id="MobiDB-lite"/>
    </source>
</evidence>
<dbReference type="AlphaFoldDB" id="D9XKG0"/>
<gene>
    <name evidence="3" type="ORF">SSRG_00126</name>
</gene>
<name>D9XKG0_9ACTN</name>
<dbReference type="SUPFAM" id="SSF51735">
    <property type="entry name" value="NAD(P)-binding Rossmann-fold domains"/>
    <property type="match status" value="1"/>
</dbReference>
<dbReference type="GO" id="GO:0016491">
    <property type="term" value="F:oxidoreductase activity"/>
    <property type="evidence" value="ECO:0007669"/>
    <property type="project" value="UniProtKB-KW"/>
</dbReference>
<sequence>MDHWTPDDIPDQTGRTALITGGNSGIGLETARTLARHGARVILAGRSQAKLDQAAEAVRAATPEARTDTLVLDLSNLSSVRDAATRIAETETIDLLFNNAGVMNLPERRTTHDGLEMTVGTNHLGHFAFDAQVWPAVCRSSAPRVVTVSAIAARWPMGRLDDLMSEKSYRAMGAYAKSKRANIVYTLELARRTASSPVEALVVHPGSAMTGLQQHGTGVLSRMVTPIAARLLMGSAEGAAWPSLYAATSPHVRSGRFIGPAGRDQTSGTPKPARLPTGANHPAEGKRLWAASEQLTGVPFDLEGGAAI</sequence>
<proteinExistence type="predicted"/>
<dbReference type="Proteomes" id="UP000002968">
    <property type="component" value="Unassembled WGS sequence"/>
</dbReference>
<dbReference type="STRING" id="467200.SSRG_00126"/>
<reference evidence="3" key="1">
    <citation type="submission" date="2009-02" db="EMBL/GenBank/DDBJ databases">
        <title>Annotation of Streptomyces griseoflavus strain Tu4000.</title>
        <authorList>
            <consortium name="The Broad Institute Genome Sequencing Platform"/>
            <consortium name="Broad Institute Microbial Sequencing Center"/>
            <person name="Fischbach M."/>
            <person name="Godfrey P."/>
            <person name="Ward D."/>
            <person name="Young S."/>
            <person name="Zeng Q."/>
            <person name="Koehrsen M."/>
            <person name="Alvarado L."/>
            <person name="Berlin A.M."/>
            <person name="Bochicchio J."/>
            <person name="Borenstein D."/>
            <person name="Chapman S.B."/>
            <person name="Chen Z."/>
            <person name="Engels R."/>
            <person name="Freedman E."/>
            <person name="Gellesch M."/>
            <person name="Goldberg J."/>
            <person name="Griggs A."/>
            <person name="Gujja S."/>
            <person name="Heilman E.R."/>
            <person name="Heiman D.I."/>
            <person name="Hepburn T.A."/>
            <person name="Howarth C."/>
            <person name="Jen D."/>
            <person name="Larson L."/>
            <person name="Lewis B."/>
            <person name="Mehta T."/>
            <person name="Park D."/>
            <person name="Pearson M."/>
            <person name="Richards J."/>
            <person name="Roberts A."/>
            <person name="Saif S."/>
            <person name="Shea T.D."/>
            <person name="Shenoy N."/>
            <person name="Sisk P."/>
            <person name="Stolte C."/>
            <person name="Sykes S.N."/>
            <person name="Thomson T."/>
            <person name="Walk T."/>
            <person name="White J."/>
            <person name="Yandava C."/>
            <person name="Straight P."/>
            <person name="Clardy J."/>
            <person name="Hung D."/>
            <person name="Kolter R."/>
            <person name="Mekalanos J."/>
            <person name="Walker S."/>
            <person name="Walsh C.T."/>
            <person name="Wieland-Brown L.C."/>
            <person name="Haas B."/>
            <person name="Nusbaum C."/>
            <person name="Birren B."/>
        </authorList>
    </citation>
    <scope>NUCLEOTIDE SEQUENCE [LARGE SCALE GENOMIC DNA]</scope>
    <source>
        <strain evidence="3">Tu4000</strain>
    </source>
</reference>
<keyword evidence="4" id="KW-1185">Reference proteome</keyword>
<feature type="region of interest" description="Disordered" evidence="2">
    <location>
        <begin position="255"/>
        <end position="281"/>
    </location>
</feature>
<evidence type="ECO:0000256" key="1">
    <source>
        <dbReference type="ARBA" id="ARBA00023002"/>
    </source>
</evidence>
<dbReference type="EMBL" id="GG657758">
    <property type="protein sequence ID" value="EFL37322.1"/>
    <property type="molecule type" value="Genomic_DNA"/>
</dbReference>